<reference evidence="1" key="1">
    <citation type="submission" date="2021-06" db="EMBL/GenBank/DDBJ databases">
        <authorList>
            <person name="Kallberg Y."/>
            <person name="Tangrot J."/>
            <person name="Rosling A."/>
        </authorList>
    </citation>
    <scope>NUCLEOTIDE SEQUENCE</scope>
    <source>
        <strain evidence="1">AU212A</strain>
    </source>
</reference>
<gene>
    <name evidence="1" type="ORF">SCALOS_LOCUS2900</name>
</gene>
<keyword evidence="2" id="KW-1185">Reference proteome</keyword>
<dbReference type="Proteomes" id="UP000789860">
    <property type="component" value="Unassembled WGS sequence"/>
</dbReference>
<evidence type="ECO:0000313" key="2">
    <source>
        <dbReference type="Proteomes" id="UP000789860"/>
    </source>
</evidence>
<accession>A0ACA9KWA1</accession>
<sequence length="334" mass="37481">MANDRIDLLNAAFSAMMPGFLFVTEKEYNERQNSSNEPETVFLPVDMYAFHMCTLVGGNIDRVNVEEDLSSASESLGQLTLSSNTPIQIFVKMLSGESIALECNHSDTIYEVKKQIHDKKGILPDQQRIIFAGKQLEDGNTLAAYNITKECTLHLVLSLGGGGVVISYLSTNFLDAGYDYDFTNIDDKEATYTRGDVPYVRPCGWRRFALKVIGKYDNGNEGWLGVDANAWPVSYHGTDKHNSKSISEVGYLLSRGRRFAYGHGIYSSPDVNVAKSYAKEFEYDGNKYLVVIQNRVNPKELLKIPTQTTGVGEYWISKKDEDIRPYGICIRKKN</sequence>
<name>A0ACA9KWA1_9GLOM</name>
<protein>
    <submittedName>
        <fullName evidence="1">7724_t:CDS:1</fullName>
    </submittedName>
</protein>
<evidence type="ECO:0000313" key="1">
    <source>
        <dbReference type="EMBL" id="CAG8492880.1"/>
    </source>
</evidence>
<dbReference type="EMBL" id="CAJVPM010002803">
    <property type="protein sequence ID" value="CAG8492880.1"/>
    <property type="molecule type" value="Genomic_DNA"/>
</dbReference>
<comment type="caution">
    <text evidence="1">The sequence shown here is derived from an EMBL/GenBank/DDBJ whole genome shotgun (WGS) entry which is preliminary data.</text>
</comment>
<organism evidence="1 2">
    <name type="scientific">Scutellospora calospora</name>
    <dbReference type="NCBI Taxonomy" id="85575"/>
    <lineage>
        <taxon>Eukaryota</taxon>
        <taxon>Fungi</taxon>
        <taxon>Fungi incertae sedis</taxon>
        <taxon>Mucoromycota</taxon>
        <taxon>Glomeromycotina</taxon>
        <taxon>Glomeromycetes</taxon>
        <taxon>Diversisporales</taxon>
        <taxon>Gigasporaceae</taxon>
        <taxon>Scutellospora</taxon>
    </lineage>
</organism>
<proteinExistence type="predicted"/>